<feature type="transmembrane region" description="Helical" evidence="1">
    <location>
        <begin position="6"/>
        <end position="26"/>
    </location>
</feature>
<dbReference type="EMBL" id="CP030280">
    <property type="protein sequence ID" value="AWY97660.1"/>
    <property type="molecule type" value="Genomic_DNA"/>
</dbReference>
<protein>
    <submittedName>
        <fullName evidence="2">Uncharacterized protein</fullName>
    </submittedName>
</protein>
<evidence type="ECO:0000256" key="1">
    <source>
        <dbReference type="SAM" id="Phobius"/>
    </source>
</evidence>
<gene>
    <name evidence="2" type="ORF">DQQ01_05330</name>
</gene>
<feature type="transmembrane region" description="Helical" evidence="1">
    <location>
        <begin position="57"/>
        <end position="73"/>
    </location>
</feature>
<dbReference type="KEGG" id="blau:DQQ01_05330"/>
<feature type="transmembrane region" description="Helical" evidence="1">
    <location>
        <begin position="155"/>
        <end position="175"/>
    </location>
</feature>
<evidence type="ECO:0000313" key="3">
    <source>
        <dbReference type="Proteomes" id="UP000250003"/>
    </source>
</evidence>
<keyword evidence="1" id="KW-0812">Transmembrane</keyword>
<feature type="transmembrane region" description="Helical" evidence="1">
    <location>
        <begin position="187"/>
        <end position="207"/>
    </location>
</feature>
<accession>A0A2Z4U9I1</accession>
<dbReference type="Proteomes" id="UP000250003">
    <property type="component" value="Chromosome"/>
</dbReference>
<feature type="transmembrane region" description="Helical" evidence="1">
    <location>
        <begin position="115"/>
        <end position="134"/>
    </location>
</feature>
<reference evidence="3" key="1">
    <citation type="submission" date="2018-06" db="EMBL/GenBank/DDBJ databases">
        <title>Description of Blautia argi sp. nov., a new anaerobic isolated from dog feces.</title>
        <authorList>
            <person name="Chang Y.-H."/>
            <person name="Paek J."/>
            <person name="Shin Y."/>
        </authorList>
    </citation>
    <scope>NUCLEOTIDE SEQUENCE [LARGE SCALE GENOMIC DNA]</scope>
    <source>
        <strain evidence="3">KCTC 15426</strain>
    </source>
</reference>
<keyword evidence="1" id="KW-0472">Membrane</keyword>
<feature type="transmembrane region" description="Helical" evidence="1">
    <location>
        <begin position="33"/>
        <end position="51"/>
    </location>
</feature>
<dbReference type="RefSeq" id="WP_111919007.1">
    <property type="nucleotide sequence ID" value="NZ_CP030280.1"/>
</dbReference>
<keyword evidence="1" id="KW-1133">Transmembrane helix</keyword>
<keyword evidence="3" id="KW-1185">Reference proteome</keyword>
<feature type="transmembrane region" description="Helical" evidence="1">
    <location>
        <begin position="80"/>
        <end position="103"/>
    </location>
</feature>
<dbReference type="AlphaFoldDB" id="A0A2Z4U9I1"/>
<evidence type="ECO:0000313" key="2">
    <source>
        <dbReference type="EMBL" id="AWY97660.1"/>
    </source>
</evidence>
<organism evidence="2 3">
    <name type="scientific">Blautia argi</name>
    <dbReference type="NCBI Taxonomy" id="1912897"/>
    <lineage>
        <taxon>Bacteria</taxon>
        <taxon>Bacillati</taxon>
        <taxon>Bacillota</taxon>
        <taxon>Clostridia</taxon>
        <taxon>Lachnospirales</taxon>
        <taxon>Lachnospiraceae</taxon>
        <taxon>Blautia</taxon>
    </lineage>
</organism>
<proteinExistence type="predicted"/>
<name>A0A2Z4U9I1_9FIRM</name>
<sequence>MKRFYLIVFILEWLKYWLIFSVLYKAEIRRKNIGIFALLLYAVLIEFVNVTNVEKSLFLYLVVISIQFLTVRIKERKNFLTILLTVFCVTCIDEICNDIVVWFVAGMDYCFEKEVIVIISDIIMLFCIFIIHIVKKQKKWNFYHKFGELLQKGKWILIFVMASQIALVLAGLSYMKDKLLNGQAYTYMTVLSIFSFSSLVILVVAIYHVERMNEKMKETVDIEKN</sequence>